<dbReference type="AlphaFoldDB" id="B6J9Y1"/>
<dbReference type="eggNOG" id="ENOG50316DE">
    <property type="taxonomic scope" value="Bacteria"/>
</dbReference>
<keyword evidence="3" id="KW-1185">Reference proteome</keyword>
<reference evidence="2 3" key="1">
    <citation type="journal article" date="2011" name="J. Bacteriol.">
        <title>Complete genome sequences of the chemolithoautotrophic Oligotropha carboxidovorans strains OM4 and OM5.</title>
        <authorList>
            <person name="Volland S."/>
            <person name="Rachinger M."/>
            <person name="Strittmatter A."/>
            <person name="Daniel R."/>
            <person name="Gottschalk G."/>
            <person name="Meyer O."/>
        </authorList>
    </citation>
    <scope>NUCLEOTIDE SEQUENCE [LARGE SCALE GENOMIC DNA]</scope>
    <source>
        <strain evidence="3">ATCC 49405 / DSM 1227 / KCTC 32145 / OM5</strain>
    </source>
</reference>
<keyword evidence="1" id="KW-0732">Signal</keyword>
<dbReference type="HOGENOM" id="CLU_118465_0_0_5"/>
<dbReference type="Proteomes" id="UP000007730">
    <property type="component" value="Chromosome"/>
</dbReference>
<evidence type="ECO:0000313" key="2">
    <source>
        <dbReference type="EMBL" id="AEI05180.1"/>
    </source>
</evidence>
<dbReference type="EMBL" id="CP002826">
    <property type="protein sequence ID" value="AEI05180.1"/>
    <property type="molecule type" value="Genomic_DNA"/>
</dbReference>
<sequence length="168" mass="17378">MIRFPRTLPGAAAAVVLGAMMLLPASTSHAQSGGAFADYAGQWSGSGSITIANNNGTGSERIRCRGKYTTSGGNNVLNINLRCASDSYRFDLASEVRSTGGELSGNWTEESRGVNGTVEGRVSGGQVTALVQTAGYAATFNISTRGNKQTVAIASKGELRAVNISLSR</sequence>
<organism evidence="2 3">
    <name type="scientific">Afipia carboxidovorans (strain ATCC 49405 / DSM 1227 / KCTC 32145 / OM5)</name>
    <name type="common">Oligotropha carboxidovorans</name>
    <dbReference type="NCBI Taxonomy" id="504832"/>
    <lineage>
        <taxon>Bacteria</taxon>
        <taxon>Pseudomonadati</taxon>
        <taxon>Pseudomonadota</taxon>
        <taxon>Alphaproteobacteria</taxon>
        <taxon>Hyphomicrobiales</taxon>
        <taxon>Nitrobacteraceae</taxon>
        <taxon>Afipia</taxon>
    </lineage>
</organism>
<protein>
    <submittedName>
        <fullName evidence="2">Uncharacterized protein</fullName>
    </submittedName>
</protein>
<dbReference type="OrthoDB" id="8137995at2"/>
<name>B6J9Y1_AFIC5</name>
<proteinExistence type="predicted"/>
<feature type="signal peptide" evidence="1">
    <location>
        <begin position="1"/>
        <end position="30"/>
    </location>
</feature>
<gene>
    <name evidence="2" type="ordered locus">OCA5_c04550</name>
</gene>
<evidence type="ECO:0000256" key="1">
    <source>
        <dbReference type="SAM" id="SignalP"/>
    </source>
</evidence>
<dbReference type="RefSeq" id="WP_012561234.1">
    <property type="nucleotide sequence ID" value="NC_011386.1"/>
</dbReference>
<dbReference type="PATRIC" id="fig|504832.7.peg.478"/>
<dbReference type="KEGG" id="oca:OCAR_4051"/>
<feature type="chain" id="PRO_5002846923" evidence="1">
    <location>
        <begin position="31"/>
        <end position="168"/>
    </location>
</feature>
<accession>B6J9Y1</accession>
<dbReference type="KEGG" id="ocg:OCA5_c04550"/>
<evidence type="ECO:0000313" key="3">
    <source>
        <dbReference type="Proteomes" id="UP000007730"/>
    </source>
</evidence>